<dbReference type="GO" id="GO:0005829">
    <property type="term" value="C:cytosol"/>
    <property type="evidence" value="ECO:0007669"/>
    <property type="project" value="TreeGrafter"/>
</dbReference>
<dbReference type="PANTHER" id="PTHR30283:SF4">
    <property type="entry name" value="PEROXIDE STRESS RESISTANCE PROTEIN YAAA"/>
    <property type="match status" value="1"/>
</dbReference>
<proteinExistence type="inferred from homology"/>
<dbReference type="Pfam" id="PF03883">
    <property type="entry name" value="H2O2_YaaD"/>
    <property type="match status" value="1"/>
</dbReference>
<evidence type="ECO:0000256" key="1">
    <source>
        <dbReference type="HAMAP-Rule" id="MF_00652"/>
    </source>
</evidence>
<dbReference type="RefSeq" id="WP_304996876.1">
    <property type="nucleotide sequence ID" value="NZ_CP101717.1"/>
</dbReference>
<dbReference type="PANTHER" id="PTHR30283">
    <property type="entry name" value="PEROXIDE STRESS RESPONSE PROTEIN YAAA"/>
    <property type="match status" value="1"/>
</dbReference>
<comment type="similarity">
    <text evidence="1">Belongs to the UPF0246 family.</text>
</comment>
<dbReference type="NCBIfam" id="NF002542">
    <property type="entry name" value="PRK02101.1-3"/>
    <property type="match status" value="1"/>
</dbReference>
<accession>A0AB38YJU0</accession>
<dbReference type="InterPro" id="IPR005583">
    <property type="entry name" value="YaaA"/>
</dbReference>
<protein>
    <recommendedName>
        <fullName evidence="1">UPF0246 protein NFC81_07330</fullName>
    </recommendedName>
</protein>
<name>A0AB38YJU0_9GAMM</name>
<sequence length="257" mass="29130">MLAVISPAKTLDYKSSTPEHHVTDIRFPDEAATLVDRMRQFGVPDIQSLMGVSEKIAEENVERFSQWTWPYPSNAARAAIFAFKGDVYTGLDAYSLDQVELDYVNQHVRILSGLYGLLRPTDAILPYRLEMGKKVRTAASNDLYSFWGNKIAAQLGDDLAKVESNTLVNLASTEYFRSVAPYVKSLDVVTPVFKDWKNGQYKVISFFAKKARGSMVRYMAEHQLTKPEQLKAFDTDGYAFNAELSSNREWVFLRKQG</sequence>
<dbReference type="GO" id="GO:0033194">
    <property type="term" value="P:response to hydroperoxide"/>
    <property type="evidence" value="ECO:0007669"/>
    <property type="project" value="TreeGrafter"/>
</dbReference>
<gene>
    <name evidence="2" type="primary">yaaA</name>
    <name evidence="2" type="ORF">NFC81_07330</name>
</gene>
<evidence type="ECO:0000313" key="2">
    <source>
        <dbReference type="EMBL" id="WLD59585.1"/>
    </source>
</evidence>
<dbReference type="HAMAP" id="MF_00652">
    <property type="entry name" value="UPF0246"/>
    <property type="match status" value="1"/>
</dbReference>
<dbReference type="EMBL" id="CP101717">
    <property type="protein sequence ID" value="WLD59585.1"/>
    <property type="molecule type" value="Genomic_DNA"/>
</dbReference>
<dbReference type="AlphaFoldDB" id="A0AB38YJU0"/>
<reference evidence="2" key="1">
    <citation type="submission" date="2022-07" db="EMBL/GenBank/DDBJ databases">
        <title>Complete genome sequence of Salinispirillum sp. LH10-3-1 capable of multiple carbohydrate inversion isolated from a soda lake.</title>
        <authorList>
            <person name="Liu J."/>
            <person name="Zhai Y."/>
            <person name="Zhang H."/>
            <person name="Yang H."/>
            <person name="Qu J."/>
            <person name="Li J."/>
        </authorList>
    </citation>
    <scope>NUCLEOTIDE SEQUENCE</scope>
    <source>
        <strain evidence="2">LH 10-3-1</strain>
    </source>
</reference>
<organism evidence="2">
    <name type="scientific">Salinispirillum sp. LH 10-3-1</name>
    <dbReference type="NCBI Taxonomy" id="2952525"/>
    <lineage>
        <taxon>Bacteria</taxon>
        <taxon>Pseudomonadati</taxon>
        <taxon>Pseudomonadota</taxon>
        <taxon>Gammaproteobacteria</taxon>
        <taxon>Oceanospirillales</taxon>
        <taxon>Saccharospirillaceae</taxon>
        <taxon>Salinispirillum</taxon>
    </lineage>
</organism>